<reference evidence="1 2" key="1">
    <citation type="journal article" date="2010" name="Proc. Natl. Acad. Sci. U.S.A.">
        <title>A Nitrospira metagenome illuminates the physiology and evolution of globally important nitrite-oxidizing bacteria.</title>
        <authorList>
            <person name="Lucker S."/>
            <person name="Wagner M."/>
            <person name="Maixner F."/>
            <person name="Pelletier E."/>
            <person name="Koch H."/>
            <person name="Vacherie B."/>
            <person name="Rattei T."/>
            <person name="Sinninghe Damste J."/>
            <person name="Spieck E."/>
            <person name="Le Paslier D."/>
            <person name="Daims H."/>
        </authorList>
    </citation>
    <scope>NUCLEOTIDE SEQUENCE [LARGE SCALE GENOMIC DNA]</scope>
</reference>
<name>D8PFD0_9BACT</name>
<evidence type="ECO:0000313" key="1">
    <source>
        <dbReference type="EMBL" id="CBK41967.1"/>
    </source>
</evidence>
<dbReference type="EMBL" id="FP929003">
    <property type="protein sequence ID" value="CBK41967.1"/>
    <property type="molecule type" value="Genomic_DNA"/>
</dbReference>
<gene>
    <name evidence="1" type="ORF">NIDE2251</name>
</gene>
<dbReference type="AlphaFoldDB" id="D8PFD0"/>
<sequence>MNGPPPLRCPTHKCDGLLRTDASGYDPYTGLDVLVCTQCRHRGFRSREGVILLFRGGYEFKFSYGPSLQTITVVLSSASVNLWSTHGVNDEQLAKIAAEWSLLCGNTTKRVHLGIPAEEFADFYLYFCQK</sequence>
<organism evidence="1 2">
    <name type="scientific">Nitrospira defluvii</name>
    <dbReference type="NCBI Taxonomy" id="330214"/>
    <lineage>
        <taxon>Bacteria</taxon>
        <taxon>Pseudomonadati</taxon>
        <taxon>Nitrospirota</taxon>
        <taxon>Nitrospiria</taxon>
        <taxon>Nitrospirales</taxon>
        <taxon>Nitrospiraceae</taxon>
        <taxon>Nitrospira</taxon>
    </lineage>
</organism>
<evidence type="ECO:0000313" key="2">
    <source>
        <dbReference type="Proteomes" id="UP000001660"/>
    </source>
</evidence>
<proteinExistence type="predicted"/>
<dbReference type="KEGG" id="nde:NIDE2251"/>
<keyword evidence="2" id="KW-1185">Reference proteome</keyword>
<protein>
    <submittedName>
        <fullName evidence="1">Uncharacterized protein</fullName>
    </submittedName>
</protein>
<dbReference type="HOGENOM" id="CLU_1934213_0_0_0"/>
<accession>D8PFD0</accession>
<dbReference type="Proteomes" id="UP000001660">
    <property type="component" value="Chromosome"/>
</dbReference>